<keyword evidence="1 3" id="KW-0315">Glutamine amidotransferase</keyword>
<dbReference type="SUPFAM" id="SSF56235">
    <property type="entry name" value="N-terminal nucleophile aminohydrolases (Ntn hydrolases)"/>
    <property type="match status" value="1"/>
</dbReference>
<comment type="caution">
    <text evidence="3">The sequence shown here is derived from an EMBL/GenBank/DDBJ whole genome shotgun (WGS) entry which is preliminary data.</text>
</comment>
<sequence length="272" mass="30477">MCELLAMSANVPTDICFSFSGLMQRGGNTGPHKDGWGITFYEGKGCRSFKDPLPSSRSPIAQLVTEYPIKSEAVICHIRQANSGGICLENTHPFTRQMWGKNWTYAHNGQLTSFKEELPIKFHIPIGTTDSEHAFCWILDQLHIKFAEHEPSNEVLFQFIASLSEKINRLGVFNLNISNGDCLFVYCSTKLHWITRRAPFGEASLIDAEMVVDFHKETTANDIVTVIATQPLTDDETWQKMVPGQWQLFCLGESIASGQTEAEIKEPVHVAP</sequence>
<gene>
    <name evidence="3" type="ORF">RM573_01355</name>
</gene>
<dbReference type="InterPro" id="IPR017932">
    <property type="entry name" value="GATase_2_dom"/>
</dbReference>
<dbReference type="EC" id="2.4.2.-" evidence="3"/>
<keyword evidence="3" id="KW-0808">Transferase</keyword>
<dbReference type="Pfam" id="PF13230">
    <property type="entry name" value="GATase_4"/>
    <property type="match status" value="1"/>
</dbReference>
<dbReference type="Gene3D" id="3.60.20.10">
    <property type="entry name" value="Glutamine Phosphoribosylpyrophosphate, subunit 1, domain 1"/>
    <property type="match status" value="1"/>
</dbReference>
<reference evidence="3 4" key="1">
    <citation type="submission" date="2023-09" db="EMBL/GenBank/DDBJ databases">
        <authorList>
            <person name="Rey-Velasco X."/>
        </authorList>
    </citation>
    <scope>NUCLEOTIDE SEQUENCE [LARGE SCALE GENOMIC DNA]</scope>
    <source>
        <strain evidence="3 4">W431</strain>
    </source>
</reference>
<keyword evidence="4" id="KW-1185">Reference proteome</keyword>
<evidence type="ECO:0000313" key="4">
    <source>
        <dbReference type="Proteomes" id="UP001266357"/>
    </source>
</evidence>
<evidence type="ECO:0000259" key="2">
    <source>
        <dbReference type="PROSITE" id="PS51278"/>
    </source>
</evidence>
<dbReference type="CDD" id="cd01908">
    <property type="entry name" value="YafJ"/>
    <property type="match status" value="1"/>
</dbReference>
<dbReference type="InterPro" id="IPR026869">
    <property type="entry name" value="EgtC-like"/>
</dbReference>
<dbReference type="GO" id="GO:0016757">
    <property type="term" value="F:glycosyltransferase activity"/>
    <property type="evidence" value="ECO:0007669"/>
    <property type="project" value="UniProtKB-KW"/>
</dbReference>
<dbReference type="RefSeq" id="WP_311576087.1">
    <property type="nucleotide sequence ID" value="NZ_JAVRIF010000001.1"/>
</dbReference>
<name>A0ABU2ZY40_9GAMM</name>
<dbReference type="PANTHER" id="PTHR42824:SF1">
    <property type="entry name" value="GLUTAMINE AMIDOTRANSFERASE YAFJ-RELATED"/>
    <property type="match status" value="1"/>
</dbReference>
<evidence type="ECO:0000313" key="3">
    <source>
        <dbReference type="EMBL" id="MDT0602237.1"/>
    </source>
</evidence>
<dbReference type="Proteomes" id="UP001266357">
    <property type="component" value="Unassembled WGS sequence"/>
</dbReference>
<accession>A0ABU2ZY40</accession>
<dbReference type="InterPro" id="IPR029055">
    <property type="entry name" value="Ntn_hydrolases_N"/>
</dbReference>
<dbReference type="PANTHER" id="PTHR42824">
    <property type="entry name" value="GLUTAMINE AMIDOTRANSFERASE"/>
    <property type="match status" value="1"/>
</dbReference>
<evidence type="ECO:0000256" key="1">
    <source>
        <dbReference type="ARBA" id="ARBA00022962"/>
    </source>
</evidence>
<dbReference type="EMBL" id="JAVRIF010000001">
    <property type="protein sequence ID" value="MDT0602237.1"/>
    <property type="molecule type" value="Genomic_DNA"/>
</dbReference>
<proteinExistence type="predicted"/>
<protein>
    <submittedName>
        <fullName evidence="3">Class II glutamine amidotransferase</fullName>
        <ecNumber evidence="3">2.4.2.-</ecNumber>
    </submittedName>
</protein>
<feature type="domain" description="Glutamine amidotransferase type-2" evidence="2">
    <location>
        <begin position="2"/>
        <end position="272"/>
    </location>
</feature>
<keyword evidence="3" id="KW-0328">Glycosyltransferase</keyword>
<organism evidence="3 4">
    <name type="scientific">Thalassotalea castellviae</name>
    <dbReference type="NCBI Taxonomy" id="3075612"/>
    <lineage>
        <taxon>Bacteria</taxon>
        <taxon>Pseudomonadati</taxon>
        <taxon>Pseudomonadota</taxon>
        <taxon>Gammaproteobacteria</taxon>
        <taxon>Alteromonadales</taxon>
        <taxon>Colwelliaceae</taxon>
        <taxon>Thalassotalea</taxon>
    </lineage>
</organism>
<dbReference type="PROSITE" id="PS51278">
    <property type="entry name" value="GATASE_TYPE_2"/>
    <property type="match status" value="1"/>
</dbReference>